<organism evidence="1 2">
    <name type="scientific">Ramazzottius varieornatus</name>
    <name type="common">Water bear</name>
    <name type="synonym">Tardigrade</name>
    <dbReference type="NCBI Taxonomy" id="947166"/>
    <lineage>
        <taxon>Eukaryota</taxon>
        <taxon>Metazoa</taxon>
        <taxon>Ecdysozoa</taxon>
        <taxon>Tardigrada</taxon>
        <taxon>Eutardigrada</taxon>
        <taxon>Parachela</taxon>
        <taxon>Hypsibioidea</taxon>
        <taxon>Ramazzottiidae</taxon>
        <taxon>Ramazzottius</taxon>
    </lineage>
</organism>
<name>A0A1D1W556_RAMVA</name>
<dbReference type="AlphaFoldDB" id="A0A1D1W556"/>
<dbReference type="Proteomes" id="UP000186922">
    <property type="component" value="Unassembled WGS sequence"/>
</dbReference>
<protein>
    <submittedName>
        <fullName evidence="1">Uncharacterized protein</fullName>
    </submittedName>
</protein>
<sequence length="55" mass="6172">MLTSQLGTSCVTSAALETNYTAKWHNVHSHVMYVGTRVFIYLIKPSCQSSNIRLI</sequence>
<evidence type="ECO:0000313" key="2">
    <source>
        <dbReference type="Proteomes" id="UP000186922"/>
    </source>
</evidence>
<proteinExistence type="predicted"/>
<gene>
    <name evidence="1" type="primary">RvY_18237-1</name>
    <name evidence="1" type="synonym">RvY_18237.1</name>
    <name evidence="1" type="ORF">RvY_18237</name>
</gene>
<evidence type="ECO:0000313" key="1">
    <source>
        <dbReference type="EMBL" id="GAV08571.1"/>
    </source>
</evidence>
<dbReference type="EMBL" id="BDGG01000018">
    <property type="protein sequence ID" value="GAV08571.1"/>
    <property type="molecule type" value="Genomic_DNA"/>
</dbReference>
<reference evidence="1 2" key="1">
    <citation type="journal article" date="2016" name="Nat. Commun.">
        <title>Extremotolerant tardigrade genome and improved radiotolerance of human cultured cells by tardigrade-unique protein.</title>
        <authorList>
            <person name="Hashimoto T."/>
            <person name="Horikawa D.D."/>
            <person name="Saito Y."/>
            <person name="Kuwahara H."/>
            <person name="Kozuka-Hata H."/>
            <person name="Shin-I T."/>
            <person name="Minakuchi Y."/>
            <person name="Ohishi K."/>
            <person name="Motoyama A."/>
            <person name="Aizu T."/>
            <person name="Enomoto A."/>
            <person name="Kondo K."/>
            <person name="Tanaka S."/>
            <person name="Hara Y."/>
            <person name="Koshikawa S."/>
            <person name="Sagara H."/>
            <person name="Miura T."/>
            <person name="Yokobori S."/>
            <person name="Miyagawa K."/>
            <person name="Suzuki Y."/>
            <person name="Kubo T."/>
            <person name="Oyama M."/>
            <person name="Kohara Y."/>
            <person name="Fujiyama A."/>
            <person name="Arakawa K."/>
            <person name="Katayama T."/>
            <person name="Toyoda A."/>
            <person name="Kunieda T."/>
        </authorList>
    </citation>
    <scope>NUCLEOTIDE SEQUENCE [LARGE SCALE GENOMIC DNA]</scope>
    <source>
        <strain evidence="1 2">YOKOZUNA-1</strain>
    </source>
</reference>
<accession>A0A1D1W556</accession>
<comment type="caution">
    <text evidence="1">The sequence shown here is derived from an EMBL/GenBank/DDBJ whole genome shotgun (WGS) entry which is preliminary data.</text>
</comment>
<keyword evidence="2" id="KW-1185">Reference proteome</keyword>